<accession>A0A2V1GW48</accession>
<keyword evidence="1" id="KW-0812">Transmembrane</keyword>
<name>A0A2V1GW48_9GAMM</name>
<reference evidence="2 3" key="1">
    <citation type="submission" date="2018-04" db="EMBL/GenBank/DDBJ databases">
        <title>Thalassorhabdus spongiae gen. nov., sp. nov., isolated from a marine sponge in South-West Iceland.</title>
        <authorList>
            <person name="Knobloch S."/>
            <person name="Daussin A."/>
            <person name="Johannsson R."/>
            <person name="Marteinsson V.T."/>
        </authorList>
    </citation>
    <scope>NUCLEOTIDE SEQUENCE [LARGE SCALE GENOMIC DNA]</scope>
    <source>
        <strain evidence="2 3">Hp12</strain>
    </source>
</reference>
<comment type="caution">
    <text evidence="2">The sequence shown here is derived from an EMBL/GenBank/DDBJ whole genome shotgun (WGS) entry which is preliminary data.</text>
</comment>
<evidence type="ECO:0000256" key="1">
    <source>
        <dbReference type="SAM" id="Phobius"/>
    </source>
</evidence>
<sequence>MSSREIVLRESNWLRNGFLSIGLFSTPALILLLPESSIWWLGLLLLGATNFWLLLFSESIQGCQWRCCLLEDGGKLKLTDYGGFWIRVNAEGFWQLGRCVVVYGGLPTSLSQSNKPWHLLFFYDNLTKSDFHYLMRFLKVKWVPR</sequence>
<protein>
    <submittedName>
        <fullName evidence="2">Uncharacterized protein</fullName>
    </submittedName>
</protein>
<evidence type="ECO:0000313" key="2">
    <source>
        <dbReference type="EMBL" id="PVZ64943.1"/>
    </source>
</evidence>
<gene>
    <name evidence="2" type="ORF">DC094_18950</name>
</gene>
<keyword evidence="1" id="KW-0472">Membrane</keyword>
<keyword evidence="3" id="KW-1185">Reference proteome</keyword>
<evidence type="ECO:0000313" key="3">
    <source>
        <dbReference type="Proteomes" id="UP000244906"/>
    </source>
</evidence>
<proteinExistence type="predicted"/>
<feature type="transmembrane region" description="Helical" evidence="1">
    <location>
        <begin position="38"/>
        <end position="56"/>
    </location>
</feature>
<dbReference type="AlphaFoldDB" id="A0A2V1GW48"/>
<organism evidence="2 3">
    <name type="scientific">Pelagibaculum spongiae</name>
    <dbReference type="NCBI Taxonomy" id="2080658"/>
    <lineage>
        <taxon>Bacteria</taxon>
        <taxon>Pseudomonadati</taxon>
        <taxon>Pseudomonadota</taxon>
        <taxon>Gammaproteobacteria</taxon>
        <taxon>Oceanospirillales</taxon>
        <taxon>Pelagibaculum</taxon>
    </lineage>
</organism>
<feature type="transmembrane region" description="Helical" evidence="1">
    <location>
        <begin position="12"/>
        <end position="32"/>
    </location>
</feature>
<keyword evidence="1" id="KW-1133">Transmembrane helix</keyword>
<dbReference type="Proteomes" id="UP000244906">
    <property type="component" value="Unassembled WGS sequence"/>
</dbReference>
<dbReference type="EMBL" id="QDDL01000011">
    <property type="protein sequence ID" value="PVZ64943.1"/>
    <property type="molecule type" value="Genomic_DNA"/>
</dbReference>